<dbReference type="CDD" id="cd06347">
    <property type="entry name" value="PBP1_ABC_LivK_ligand_binding-like"/>
    <property type="match status" value="1"/>
</dbReference>
<dbReference type="Gene3D" id="3.40.50.2300">
    <property type="match status" value="2"/>
</dbReference>
<dbReference type="PANTHER" id="PTHR30483">
    <property type="entry name" value="LEUCINE-SPECIFIC-BINDING PROTEIN"/>
    <property type="match status" value="1"/>
</dbReference>
<gene>
    <name evidence="7" type="ORF">CYJ57_06095</name>
</gene>
<evidence type="ECO:0000256" key="5">
    <source>
        <dbReference type="SAM" id="SignalP"/>
    </source>
</evidence>
<proteinExistence type="inferred from homology"/>
<accession>A0A2I1JXQ3</accession>
<evidence type="ECO:0000313" key="7">
    <source>
        <dbReference type="EMBL" id="PKY88181.1"/>
    </source>
</evidence>
<dbReference type="PANTHER" id="PTHR30483:SF6">
    <property type="entry name" value="PERIPLASMIC BINDING PROTEIN OF ABC TRANSPORTER FOR NATURAL AMINO ACIDS"/>
    <property type="match status" value="1"/>
</dbReference>
<feature type="domain" description="Leucine-binding protein" evidence="6">
    <location>
        <begin position="30"/>
        <end position="373"/>
    </location>
</feature>
<feature type="chain" id="PRO_5014185073" evidence="5">
    <location>
        <begin position="28"/>
        <end position="385"/>
    </location>
</feature>
<dbReference type="GO" id="GO:0006865">
    <property type="term" value="P:amino acid transport"/>
    <property type="evidence" value="ECO:0007669"/>
    <property type="project" value="UniProtKB-KW"/>
</dbReference>
<evidence type="ECO:0000259" key="6">
    <source>
        <dbReference type="Pfam" id="PF13458"/>
    </source>
</evidence>
<feature type="signal peptide" evidence="5">
    <location>
        <begin position="1"/>
        <end position="27"/>
    </location>
</feature>
<keyword evidence="4" id="KW-0029">Amino-acid transport</keyword>
<reference evidence="7 8" key="1">
    <citation type="submission" date="2017-12" db="EMBL/GenBank/DDBJ databases">
        <title>Phylogenetic diversity of female urinary microbiome.</title>
        <authorList>
            <person name="Thomas-White K."/>
            <person name="Wolfe A.J."/>
        </authorList>
    </citation>
    <scope>NUCLEOTIDE SEQUENCE [LARGE SCALE GENOMIC DNA]</scope>
    <source>
        <strain evidence="7 8">UMB0898</strain>
    </source>
</reference>
<dbReference type="Proteomes" id="UP000234384">
    <property type="component" value="Unassembled WGS sequence"/>
</dbReference>
<protein>
    <submittedName>
        <fullName evidence="7">Branched-chain amino acid ABC transporter substrate-binding protein</fullName>
    </submittedName>
</protein>
<dbReference type="InterPro" id="IPR051010">
    <property type="entry name" value="BCAA_transport"/>
</dbReference>
<evidence type="ECO:0000256" key="2">
    <source>
        <dbReference type="ARBA" id="ARBA00022448"/>
    </source>
</evidence>
<dbReference type="AlphaFoldDB" id="A0A2I1JXQ3"/>
<organism evidence="7 8">
    <name type="scientific">Falseniella ignava</name>
    <dbReference type="NCBI Taxonomy" id="137730"/>
    <lineage>
        <taxon>Bacteria</taxon>
        <taxon>Bacillati</taxon>
        <taxon>Bacillota</taxon>
        <taxon>Bacilli</taxon>
        <taxon>Lactobacillales</taxon>
        <taxon>Aerococcaceae</taxon>
        <taxon>Falseniella</taxon>
    </lineage>
</organism>
<dbReference type="OrthoDB" id="9783240at2"/>
<dbReference type="SUPFAM" id="SSF53822">
    <property type="entry name" value="Periplasmic binding protein-like I"/>
    <property type="match status" value="1"/>
</dbReference>
<sequence>MNLKFVKKVMATGLVLAQLAMGLSVQAEETIKIGGNFELSGATASYGTPMSKGVRLAIKQANEAGGVLGKQLEYIEYDNRSDLTETVSVAKRLVGEGVVGVVGPAPSGNVLAQMPVLEEAQVPSVAPAATLDGITYNDRGELYKYFFRVAFEDSYQGSLAGQYAVNQLQAKRAALVSDQAVDSSLGLADAFKESFTEAGGEIVYTDSIQSGDTDFTATISSLLSQDFDVLYLPLYYNEAGLFIKQARELGLTQPIIGGDGLHSPTLIDLASPQYATDIYFTSHFSTTSDVEAVQTFVKDYQEEYGEEPDTFSATAYDAACLLLDAIERAGEAEPTSIKAALEATQDFEGVTGVFSVDEHHNPVKAALMIKLENGTIASTEYVEAE</sequence>
<keyword evidence="3 5" id="KW-0732">Signal</keyword>
<dbReference type="InterPro" id="IPR028081">
    <property type="entry name" value="Leu-bd"/>
</dbReference>
<keyword evidence="2" id="KW-0813">Transport</keyword>
<evidence type="ECO:0000256" key="3">
    <source>
        <dbReference type="ARBA" id="ARBA00022729"/>
    </source>
</evidence>
<evidence type="ECO:0000256" key="1">
    <source>
        <dbReference type="ARBA" id="ARBA00010062"/>
    </source>
</evidence>
<name>A0A2I1JXQ3_9LACT</name>
<evidence type="ECO:0000256" key="4">
    <source>
        <dbReference type="ARBA" id="ARBA00022970"/>
    </source>
</evidence>
<dbReference type="EMBL" id="PKHE01000016">
    <property type="protein sequence ID" value="PKY88181.1"/>
    <property type="molecule type" value="Genomic_DNA"/>
</dbReference>
<evidence type="ECO:0000313" key="8">
    <source>
        <dbReference type="Proteomes" id="UP000234384"/>
    </source>
</evidence>
<comment type="caution">
    <text evidence="7">The sequence shown here is derived from an EMBL/GenBank/DDBJ whole genome shotgun (WGS) entry which is preliminary data.</text>
</comment>
<dbReference type="Pfam" id="PF13458">
    <property type="entry name" value="Peripla_BP_6"/>
    <property type="match status" value="1"/>
</dbReference>
<comment type="similarity">
    <text evidence="1">Belongs to the leucine-binding protein family.</text>
</comment>
<dbReference type="InterPro" id="IPR000709">
    <property type="entry name" value="Leu_Ile_Val-bd"/>
</dbReference>
<dbReference type="PRINTS" id="PR00337">
    <property type="entry name" value="LEUILEVALBP"/>
</dbReference>
<dbReference type="InterPro" id="IPR028082">
    <property type="entry name" value="Peripla_BP_I"/>
</dbReference>